<evidence type="ECO:0000256" key="1">
    <source>
        <dbReference type="ARBA" id="ARBA00023015"/>
    </source>
</evidence>
<dbReference type="RefSeq" id="WP_224055705.1">
    <property type="nucleotide sequence ID" value="NZ_AP025145.1"/>
</dbReference>
<evidence type="ECO:0000313" key="6">
    <source>
        <dbReference type="Proteomes" id="UP001156690"/>
    </source>
</evidence>
<dbReference type="InterPro" id="IPR009057">
    <property type="entry name" value="Homeodomain-like_sf"/>
</dbReference>
<gene>
    <name evidence="5" type="ORF">GCM10007932_54690</name>
</gene>
<evidence type="ECO:0000256" key="2">
    <source>
        <dbReference type="ARBA" id="ARBA00023125"/>
    </source>
</evidence>
<dbReference type="SUPFAM" id="SSF46689">
    <property type="entry name" value="Homeodomain-like"/>
    <property type="match status" value="1"/>
</dbReference>
<evidence type="ECO:0000256" key="3">
    <source>
        <dbReference type="ARBA" id="ARBA00023163"/>
    </source>
</evidence>
<sequence length="246" mass="27756">MPANFRLQPGLFACYSQMLEAGSHRHHAIQLTIPDGSAELAIEGATFSGASLLAPNVMHQLDMESGWVWLVEPESTLGEVFLERLNGDTCISVKALSCDVDINQQFDFVSERIEKQSPHLSRHRFPMETEYVQLDSRIQGLLERLNQCFGQVCVKPDHWGASDVAEDVALSESRFLHLFKENMGIAWRPYLLWRRLLCAIGMLNSGKSATESAYMSGFADSAHLSRTFKQHFGLTIREAIKLFEQH</sequence>
<keyword evidence="2" id="KW-0238">DNA-binding</keyword>
<dbReference type="InterPro" id="IPR018060">
    <property type="entry name" value="HTH_AraC"/>
</dbReference>
<dbReference type="PROSITE" id="PS01124">
    <property type="entry name" value="HTH_ARAC_FAMILY_2"/>
    <property type="match status" value="1"/>
</dbReference>
<name>A0AAV5NZL1_9VIBR</name>
<dbReference type="EMBL" id="BSNX01000075">
    <property type="protein sequence ID" value="GLQ76106.1"/>
    <property type="molecule type" value="Genomic_DNA"/>
</dbReference>
<dbReference type="PANTHER" id="PTHR46796">
    <property type="entry name" value="HTH-TYPE TRANSCRIPTIONAL ACTIVATOR RHAS-RELATED"/>
    <property type="match status" value="1"/>
</dbReference>
<organism evidence="5 6">
    <name type="scientific">Vibrio penaeicida</name>
    <dbReference type="NCBI Taxonomy" id="104609"/>
    <lineage>
        <taxon>Bacteria</taxon>
        <taxon>Pseudomonadati</taxon>
        <taxon>Pseudomonadota</taxon>
        <taxon>Gammaproteobacteria</taxon>
        <taxon>Vibrionales</taxon>
        <taxon>Vibrionaceae</taxon>
        <taxon>Vibrio</taxon>
    </lineage>
</organism>
<dbReference type="Pfam" id="PF12833">
    <property type="entry name" value="HTH_18"/>
    <property type="match status" value="1"/>
</dbReference>
<dbReference type="Gene3D" id="1.10.10.60">
    <property type="entry name" value="Homeodomain-like"/>
    <property type="match status" value="2"/>
</dbReference>
<evidence type="ECO:0000259" key="4">
    <source>
        <dbReference type="PROSITE" id="PS01124"/>
    </source>
</evidence>
<keyword evidence="3" id="KW-0804">Transcription</keyword>
<keyword evidence="1" id="KW-0805">Transcription regulation</keyword>
<comment type="caution">
    <text evidence="5">The sequence shown here is derived from an EMBL/GenBank/DDBJ whole genome shotgun (WGS) entry which is preliminary data.</text>
</comment>
<dbReference type="GO" id="GO:0043565">
    <property type="term" value="F:sequence-specific DNA binding"/>
    <property type="evidence" value="ECO:0007669"/>
    <property type="project" value="InterPro"/>
</dbReference>
<dbReference type="AlphaFoldDB" id="A0AAV5NZL1"/>
<dbReference type="Proteomes" id="UP001156690">
    <property type="component" value="Unassembled WGS sequence"/>
</dbReference>
<reference evidence="6" key="1">
    <citation type="journal article" date="2019" name="Int. J. Syst. Evol. Microbiol.">
        <title>The Global Catalogue of Microorganisms (GCM) 10K type strain sequencing project: providing services to taxonomists for standard genome sequencing and annotation.</title>
        <authorList>
            <consortium name="The Broad Institute Genomics Platform"/>
            <consortium name="The Broad Institute Genome Sequencing Center for Infectious Disease"/>
            <person name="Wu L."/>
            <person name="Ma J."/>
        </authorList>
    </citation>
    <scope>NUCLEOTIDE SEQUENCE [LARGE SCALE GENOMIC DNA]</scope>
    <source>
        <strain evidence="6">NBRC 15640</strain>
    </source>
</reference>
<evidence type="ECO:0000313" key="5">
    <source>
        <dbReference type="EMBL" id="GLQ76106.1"/>
    </source>
</evidence>
<dbReference type="InterPro" id="IPR050204">
    <property type="entry name" value="AraC_XylS_family_regulators"/>
</dbReference>
<accession>A0AAV5NZL1</accession>
<feature type="domain" description="HTH araC/xylS-type" evidence="4">
    <location>
        <begin position="139"/>
        <end position="242"/>
    </location>
</feature>
<keyword evidence="6" id="KW-1185">Reference proteome</keyword>
<protein>
    <recommendedName>
        <fullName evidence="4">HTH araC/xylS-type domain-containing protein</fullName>
    </recommendedName>
</protein>
<dbReference type="SMART" id="SM00342">
    <property type="entry name" value="HTH_ARAC"/>
    <property type="match status" value="1"/>
</dbReference>
<dbReference type="GO" id="GO:0003700">
    <property type="term" value="F:DNA-binding transcription factor activity"/>
    <property type="evidence" value="ECO:0007669"/>
    <property type="project" value="InterPro"/>
</dbReference>
<proteinExistence type="predicted"/>